<feature type="region of interest" description="Disordered" evidence="1">
    <location>
        <begin position="544"/>
        <end position="694"/>
    </location>
</feature>
<feature type="compositionally biased region" description="Polar residues" evidence="1">
    <location>
        <begin position="352"/>
        <end position="364"/>
    </location>
</feature>
<name>A0A7J6GLB3_CANSA</name>
<feature type="compositionally biased region" description="Basic and acidic residues" evidence="1">
    <location>
        <begin position="628"/>
        <end position="644"/>
    </location>
</feature>
<feature type="compositionally biased region" description="Basic and acidic residues" evidence="1">
    <location>
        <begin position="387"/>
        <end position="406"/>
    </location>
</feature>
<feature type="compositionally biased region" description="Low complexity" evidence="1">
    <location>
        <begin position="90"/>
        <end position="99"/>
    </location>
</feature>
<comment type="caution">
    <text evidence="2">The sequence shown here is derived from an EMBL/GenBank/DDBJ whole genome shotgun (WGS) entry which is preliminary data.</text>
</comment>
<dbReference type="PANTHER" id="PTHR37241:SF1">
    <property type="entry name" value="NEUROFILAMENT HEAVY PROTEIN"/>
    <property type="match status" value="1"/>
</dbReference>
<accession>A0A7J6GLB3</accession>
<feature type="compositionally biased region" description="Polar residues" evidence="1">
    <location>
        <begin position="442"/>
        <end position="478"/>
    </location>
</feature>
<feature type="region of interest" description="Disordered" evidence="1">
    <location>
        <begin position="89"/>
        <end position="112"/>
    </location>
</feature>
<reference evidence="2 3" key="1">
    <citation type="journal article" date="2020" name="bioRxiv">
        <title>Sequence and annotation of 42 cannabis genomes reveals extensive copy number variation in cannabinoid synthesis and pathogen resistance genes.</title>
        <authorList>
            <person name="Mckernan K.J."/>
            <person name="Helbert Y."/>
            <person name="Kane L.T."/>
            <person name="Ebling H."/>
            <person name="Zhang L."/>
            <person name="Liu B."/>
            <person name="Eaton Z."/>
            <person name="Mclaughlin S."/>
            <person name="Kingan S."/>
            <person name="Baybayan P."/>
            <person name="Concepcion G."/>
            <person name="Jordan M."/>
            <person name="Riva A."/>
            <person name="Barbazuk W."/>
            <person name="Harkins T."/>
        </authorList>
    </citation>
    <scope>NUCLEOTIDE SEQUENCE [LARGE SCALE GENOMIC DNA]</scope>
    <source>
        <strain evidence="3">cv. Jamaican Lion 4</strain>
        <tissue evidence="2">Leaf</tissue>
    </source>
</reference>
<protein>
    <submittedName>
        <fullName evidence="2">Uncharacterized protein</fullName>
    </submittedName>
</protein>
<feature type="compositionally biased region" description="Basic and acidic residues" evidence="1">
    <location>
        <begin position="365"/>
        <end position="378"/>
    </location>
</feature>
<gene>
    <name evidence="2" type="ORF">F8388_014157</name>
</gene>
<feature type="compositionally biased region" description="Basic and acidic residues" evidence="1">
    <location>
        <begin position="279"/>
        <end position="311"/>
    </location>
</feature>
<dbReference type="Proteomes" id="UP000525078">
    <property type="component" value="Unassembled WGS sequence"/>
</dbReference>
<dbReference type="EMBL" id="JAATIP010000052">
    <property type="protein sequence ID" value="KAF4383657.1"/>
    <property type="molecule type" value="Genomic_DNA"/>
</dbReference>
<feature type="compositionally biased region" description="Polar residues" evidence="1">
    <location>
        <begin position="423"/>
        <end position="433"/>
    </location>
</feature>
<evidence type="ECO:0000313" key="2">
    <source>
        <dbReference type="EMBL" id="KAF4383657.1"/>
    </source>
</evidence>
<evidence type="ECO:0000313" key="3">
    <source>
        <dbReference type="Proteomes" id="UP000525078"/>
    </source>
</evidence>
<feature type="compositionally biased region" description="Basic residues" evidence="1">
    <location>
        <begin position="566"/>
        <end position="578"/>
    </location>
</feature>
<feature type="compositionally biased region" description="Polar residues" evidence="1">
    <location>
        <begin position="613"/>
        <end position="622"/>
    </location>
</feature>
<dbReference type="AlphaFoldDB" id="A0A7J6GLB3"/>
<sequence length="694" mass="77699">MEEPHLSEQINDEDGGRGDDFYEKIEAPKFVDFTVPEQCCPDDRYWFCLRFGCDRKHEEELDPEAIEKNFILRVMAARSPNIRFRKALYKKPPSSSSPKCPLTAPAKSSKPKITRMPVVPSISRRLFDLKDKNKSLSKITATPKANLKKTNAATKALTTPRNRKRISNPDTFKSVRNPKGNNIVVPKTRAIAKGLVFQSPKKVCRTKISVEFKTPMAKLCTAMSKLDIVKGKKQTTDTTSRKLFKGREVKSRVYDSLQSHTQKGREVKPLKNLKRKKKEKDLKESCGLQSHEDGENDSRDMEIDHRPRDVSLEGYSESGTSKNSETIGHVENLKTLETSEAWSDEHPVEVLSETSRGNISSLCNSEERASGDSDHQNSIDHTGPVKHLTDSSEHAVKAKSSEDKRSSPQAQDADIDDKENALPSDNTENGGESTENDEKENSNINREMNNQSEGKTVSNHDTNKTNQATKKTLKTSSVPALGVHETKYKKPKPTNPKPFRLRTDERSILKEANLEKKQPTPLKELTSVKPLGVKLLRKHQTPFQKNEIYHEQSESENVPRADSGKRINKIHVPGRARTSRTNSTTKHEAHGEAVSTTPEKSSERAKLRPQPQGIASSRTVKTSGRLGVIKEKSSTIPRRKEAAKPSKHSISSTTEASCPVAPRSVSRGRRPSTMPKEPNFHSLHVPKSCTRKVV</sequence>
<proteinExistence type="predicted"/>
<evidence type="ECO:0000256" key="1">
    <source>
        <dbReference type="SAM" id="MobiDB-lite"/>
    </source>
</evidence>
<feature type="compositionally biased region" description="Basic and acidic residues" evidence="1">
    <location>
        <begin position="547"/>
        <end position="565"/>
    </location>
</feature>
<organism evidence="2 3">
    <name type="scientific">Cannabis sativa</name>
    <name type="common">Hemp</name>
    <name type="synonym">Marijuana</name>
    <dbReference type="NCBI Taxonomy" id="3483"/>
    <lineage>
        <taxon>Eukaryota</taxon>
        <taxon>Viridiplantae</taxon>
        <taxon>Streptophyta</taxon>
        <taxon>Embryophyta</taxon>
        <taxon>Tracheophyta</taxon>
        <taxon>Spermatophyta</taxon>
        <taxon>Magnoliopsida</taxon>
        <taxon>eudicotyledons</taxon>
        <taxon>Gunneridae</taxon>
        <taxon>Pentapetalae</taxon>
        <taxon>rosids</taxon>
        <taxon>fabids</taxon>
        <taxon>Rosales</taxon>
        <taxon>Cannabaceae</taxon>
        <taxon>Cannabis</taxon>
    </lineage>
</organism>
<dbReference type="PANTHER" id="PTHR37241">
    <property type="entry name" value="NEUROFILAMENT HEAVY PROTEIN"/>
    <property type="match status" value="1"/>
</dbReference>
<feature type="region of interest" description="Disordered" evidence="1">
    <location>
        <begin position="249"/>
        <end position="504"/>
    </location>
</feature>
<feature type="compositionally biased region" description="Polar residues" evidence="1">
    <location>
        <begin position="317"/>
        <end position="326"/>
    </location>
</feature>